<keyword evidence="2" id="KW-0964">Secreted</keyword>
<organism evidence="9">
    <name type="scientific">Ixodes ricinus</name>
    <name type="common">Common tick</name>
    <name type="synonym">Acarus ricinus</name>
    <dbReference type="NCBI Taxonomy" id="34613"/>
    <lineage>
        <taxon>Eukaryota</taxon>
        <taxon>Metazoa</taxon>
        <taxon>Ecdysozoa</taxon>
        <taxon>Arthropoda</taxon>
        <taxon>Chelicerata</taxon>
        <taxon>Arachnida</taxon>
        <taxon>Acari</taxon>
        <taxon>Parasitiformes</taxon>
        <taxon>Ixodida</taxon>
        <taxon>Ixodoidea</taxon>
        <taxon>Ixodidae</taxon>
        <taxon>Ixodinae</taxon>
        <taxon>Ixodes</taxon>
    </lineage>
</organism>
<dbReference type="GO" id="GO:0005615">
    <property type="term" value="C:extracellular space"/>
    <property type="evidence" value="ECO:0007669"/>
    <property type="project" value="TreeGrafter"/>
</dbReference>
<dbReference type="PANTHER" id="PTHR10083:SF328">
    <property type="entry name" value="TISSUE FACTOR PATHWAY INHIBITOR"/>
    <property type="match status" value="1"/>
</dbReference>
<dbReference type="InterPro" id="IPR002223">
    <property type="entry name" value="Kunitz_BPTI"/>
</dbReference>
<dbReference type="InterPro" id="IPR036880">
    <property type="entry name" value="Kunitz_BPTI_sf"/>
</dbReference>
<keyword evidence="5" id="KW-0722">Serine protease inhibitor</keyword>
<evidence type="ECO:0000259" key="8">
    <source>
        <dbReference type="PROSITE" id="PS50279"/>
    </source>
</evidence>
<evidence type="ECO:0000256" key="7">
    <source>
        <dbReference type="SAM" id="SignalP"/>
    </source>
</evidence>
<dbReference type="PROSITE" id="PS50279">
    <property type="entry name" value="BPTI_KUNITZ_2"/>
    <property type="match status" value="1"/>
</dbReference>
<evidence type="ECO:0000313" key="9">
    <source>
        <dbReference type="EMBL" id="MXU86986.1"/>
    </source>
</evidence>
<dbReference type="EMBL" id="GIFC01004903">
    <property type="protein sequence ID" value="MXU86986.1"/>
    <property type="molecule type" value="Transcribed_RNA"/>
</dbReference>
<keyword evidence="7" id="KW-0732">Signal</keyword>
<evidence type="ECO:0000256" key="6">
    <source>
        <dbReference type="ARBA" id="ARBA00023157"/>
    </source>
</evidence>
<dbReference type="SUPFAM" id="SSF57362">
    <property type="entry name" value="BPTI-like"/>
    <property type="match status" value="1"/>
</dbReference>
<feature type="domain" description="BPTI/Kunitz inhibitor" evidence="8">
    <location>
        <begin position="26"/>
        <end position="76"/>
    </location>
</feature>
<keyword evidence="3" id="KW-0646">Protease inhibitor</keyword>
<dbReference type="InterPro" id="IPR020901">
    <property type="entry name" value="Prtase_inh_Kunz-CS"/>
</dbReference>
<evidence type="ECO:0000256" key="2">
    <source>
        <dbReference type="ARBA" id="ARBA00022525"/>
    </source>
</evidence>
<dbReference type="AlphaFoldDB" id="A0A6B0UEU2"/>
<dbReference type="GO" id="GO:0004867">
    <property type="term" value="F:serine-type endopeptidase inhibitor activity"/>
    <property type="evidence" value="ECO:0007669"/>
    <property type="project" value="UniProtKB-KW"/>
</dbReference>
<sequence length="94" mass="10479">MRSLLCLLLVLISLSLVCHAAHNKACDMKKDAGDCEEASTKWFYDSKLNKCRLFVYGGCGGNDNRFDTEAKCRAQCVHSPKASSEPGRQQSKRH</sequence>
<evidence type="ECO:0000256" key="5">
    <source>
        <dbReference type="ARBA" id="ARBA00022900"/>
    </source>
</evidence>
<evidence type="ECO:0000256" key="1">
    <source>
        <dbReference type="ARBA" id="ARBA00004613"/>
    </source>
</evidence>
<dbReference type="Pfam" id="PF00014">
    <property type="entry name" value="Kunitz_BPTI"/>
    <property type="match status" value="1"/>
</dbReference>
<accession>A0A6B0UEU2</accession>
<feature type="chain" id="PRO_5025400598" evidence="7">
    <location>
        <begin position="21"/>
        <end position="94"/>
    </location>
</feature>
<evidence type="ECO:0000256" key="3">
    <source>
        <dbReference type="ARBA" id="ARBA00022690"/>
    </source>
</evidence>
<reference evidence="9" key="1">
    <citation type="submission" date="2019-12" db="EMBL/GenBank/DDBJ databases">
        <title>An insight into the sialome of adult female Ixodes ricinus ticks feeding for 6 days.</title>
        <authorList>
            <person name="Perner J."/>
            <person name="Ribeiro J.M.C."/>
        </authorList>
    </citation>
    <scope>NUCLEOTIDE SEQUENCE</scope>
    <source>
        <strain evidence="9">Semi-engorged</strain>
        <tissue evidence="9">Salivary glands</tissue>
    </source>
</reference>
<dbReference type="PROSITE" id="PS00280">
    <property type="entry name" value="BPTI_KUNITZ_1"/>
    <property type="match status" value="1"/>
</dbReference>
<keyword evidence="6" id="KW-1015">Disulfide bond</keyword>
<dbReference type="PRINTS" id="PR00759">
    <property type="entry name" value="BASICPTASE"/>
</dbReference>
<dbReference type="Gene3D" id="4.10.410.10">
    <property type="entry name" value="Pancreatic trypsin inhibitor Kunitz domain"/>
    <property type="match status" value="1"/>
</dbReference>
<comment type="subcellular location">
    <subcellularLocation>
        <location evidence="1">Secreted</location>
    </subcellularLocation>
</comment>
<dbReference type="FunFam" id="4.10.410.10:FF:000020">
    <property type="entry name" value="Collagen, type VI, alpha 3"/>
    <property type="match status" value="1"/>
</dbReference>
<dbReference type="InterPro" id="IPR050098">
    <property type="entry name" value="TFPI/VKTCI-like"/>
</dbReference>
<evidence type="ECO:0000256" key="4">
    <source>
        <dbReference type="ARBA" id="ARBA00022737"/>
    </source>
</evidence>
<proteinExistence type="predicted"/>
<keyword evidence="4" id="KW-0677">Repeat</keyword>
<protein>
    <submittedName>
        <fullName evidence="9">Putative bpti/kunitz family of serine protease inhibitor</fullName>
    </submittedName>
</protein>
<dbReference type="PANTHER" id="PTHR10083">
    <property type="entry name" value="KUNITZ-TYPE PROTEASE INHIBITOR-RELATED"/>
    <property type="match status" value="1"/>
</dbReference>
<feature type="signal peptide" evidence="7">
    <location>
        <begin position="1"/>
        <end position="20"/>
    </location>
</feature>
<dbReference type="SMART" id="SM00131">
    <property type="entry name" value="KU"/>
    <property type="match status" value="1"/>
</dbReference>
<dbReference type="CDD" id="cd22637">
    <property type="entry name" value="Kunitz_papilin_mig6-like"/>
    <property type="match status" value="1"/>
</dbReference>
<name>A0A6B0UEU2_IXORI</name>